<dbReference type="Proteomes" id="UP000002499">
    <property type="component" value="Unassembled WGS sequence"/>
</dbReference>
<dbReference type="AlphaFoldDB" id="E9DX49"/>
<gene>
    <name evidence="2" type="ORF">MAC_02197</name>
</gene>
<reference evidence="2 3" key="1">
    <citation type="journal article" date="2011" name="PLoS Genet.">
        <title>Genome sequencing and comparative transcriptomics of the model entomopathogenic fungi Metarhizium anisopliae and M. acridum.</title>
        <authorList>
            <person name="Gao Q."/>
            <person name="Jin K."/>
            <person name="Ying S.H."/>
            <person name="Zhang Y."/>
            <person name="Xiao G."/>
            <person name="Shang Y."/>
            <person name="Duan Z."/>
            <person name="Hu X."/>
            <person name="Xie X.Q."/>
            <person name="Zhou G."/>
            <person name="Peng G."/>
            <person name="Luo Z."/>
            <person name="Huang W."/>
            <person name="Wang B."/>
            <person name="Fang W."/>
            <person name="Wang S."/>
            <person name="Zhong Y."/>
            <person name="Ma L.J."/>
            <person name="St Leger R.J."/>
            <person name="Zhao G.P."/>
            <person name="Pei Y."/>
            <person name="Feng M.G."/>
            <person name="Xia Y."/>
            <person name="Wang C."/>
        </authorList>
    </citation>
    <scope>NUCLEOTIDE SEQUENCE [LARGE SCALE GENOMIC DNA]</scope>
    <source>
        <strain evidence="2 3">CQMa 102</strain>
    </source>
</reference>
<sequence length="177" mass="19534">MYSSYTALGAASKHGASVMPLTAQDSDSNDYEWKTEPPVQDFNTGLEATSDCELRNLIRPLIQRSIGGDSTSLAGDWMAVLDEKSEAQSAVVLHYSHPQEVWVEPIVGPAEVGEGTIWWKLRVPFKAAWTLFNAVGSCGYDGIELYSRDEYRNSEGVLQTEIPDKIITGEMEDSKGR</sequence>
<dbReference type="eggNOG" id="ENOG502SR4T">
    <property type="taxonomic scope" value="Eukaryota"/>
</dbReference>
<organism evidence="3">
    <name type="scientific">Metarhizium acridum (strain CQMa 102)</name>
    <dbReference type="NCBI Taxonomy" id="655827"/>
    <lineage>
        <taxon>Eukaryota</taxon>
        <taxon>Fungi</taxon>
        <taxon>Dikarya</taxon>
        <taxon>Ascomycota</taxon>
        <taxon>Pezizomycotina</taxon>
        <taxon>Sordariomycetes</taxon>
        <taxon>Hypocreomycetidae</taxon>
        <taxon>Hypocreales</taxon>
        <taxon>Clavicipitaceae</taxon>
        <taxon>Metarhizium</taxon>
    </lineage>
</organism>
<evidence type="ECO:0000256" key="1">
    <source>
        <dbReference type="SAM" id="MobiDB-lite"/>
    </source>
</evidence>
<feature type="region of interest" description="Disordered" evidence="1">
    <location>
        <begin position="21"/>
        <end position="45"/>
    </location>
</feature>
<accession>E9DX49</accession>
<proteinExistence type="predicted"/>
<dbReference type="InParanoid" id="E9DX49"/>
<protein>
    <submittedName>
        <fullName evidence="2">Uncharacterized protein</fullName>
    </submittedName>
</protein>
<evidence type="ECO:0000313" key="2">
    <source>
        <dbReference type="EMBL" id="EFY91912.1"/>
    </source>
</evidence>
<keyword evidence="3" id="KW-1185">Reference proteome</keyword>
<dbReference type="HOGENOM" id="CLU_1337249_0_0_1"/>
<dbReference type="EMBL" id="GL698479">
    <property type="protein sequence ID" value="EFY91912.1"/>
    <property type="molecule type" value="Genomic_DNA"/>
</dbReference>
<dbReference type="OrthoDB" id="4456803at2759"/>
<name>E9DX49_METAQ</name>
<evidence type="ECO:0000313" key="3">
    <source>
        <dbReference type="Proteomes" id="UP000002499"/>
    </source>
</evidence>